<proteinExistence type="predicted"/>
<dbReference type="Proteomes" id="UP000248806">
    <property type="component" value="Unassembled WGS sequence"/>
</dbReference>
<dbReference type="SUPFAM" id="SSF101262">
    <property type="entry name" value="Methenyltetrahydrofolate cyclohydrolase-like"/>
    <property type="match status" value="1"/>
</dbReference>
<evidence type="ECO:0000313" key="4">
    <source>
        <dbReference type="Proteomes" id="UP000248806"/>
    </source>
</evidence>
<evidence type="ECO:0000256" key="1">
    <source>
        <dbReference type="SAM" id="Coils"/>
    </source>
</evidence>
<protein>
    <submittedName>
        <fullName evidence="3">Formiminotetrahydrofolate cyclodeaminase</fullName>
    </submittedName>
</protein>
<comment type="caution">
    <text evidence="3">The sequence shown here is derived from an EMBL/GenBank/DDBJ whole genome shotgun (WGS) entry which is preliminary data.</text>
</comment>
<organism evidence="3 4">
    <name type="scientific">Thermosporothrix hazakensis</name>
    <dbReference type="NCBI Taxonomy" id="644383"/>
    <lineage>
        <taxon>Bacteria</taxon>
        <taxon>Bacillati</taxon>
        <taxon>Chloroflexota</taxon>
        <taxon>Ktedonobacteria</taxon>
        <taxon>Ktedonobacterales</taxon>
        <taxon>Thermosporotrichaceae</taxon>
        <taxon>Thermosporothrix</taxon>
    </lineage>
</organism>
<gene>
    <name evidence="3" type="ORF">EI42_02618</name>
</gene>
<evidence type="ECO:0000313" key="3">
    <source>
        <dbReference type="EMBL" id="PZW30644.1"/>
    </source>
</evidence>
<dbReference type="InterPro" id="IPR007044">
    <property type="entry name" value="Cyclodeamin/CycHdrlase"/>
</dbReference>
<dbReference type="GO" id="GO:0003824">
    <property type="term" value="F:catalytic activity"/>
    <property type="evidence" value="ECO:0007669"/>
    <property type="project" value="InterPro"/>
</dbReference>
<reference evidence="3 4" key="1">
    <citation type="submission" date="2018-06" db="EMBL/GenBank/DDBJ databases">
        <title>Genomic Encyclopedia of Archaeal and Bacterial Type Strains, Phase II (KMG-II): from individual species to whole genera.</title>
        <authorList>
            <person name="Goeker M."/>
        </authorList>
    </citation>
    <scope>NUCLEOTIDE SEQUENCE [LARGE SCALE GENOMIC DNA]</scope>
    <source>
        <strain evidence="3 4">ATCC BAA-1881</strain>
    </source>
</reference>
<keyword evidence="4" id="KW-1185">Reference proteome</keyword>
<dbReference type="EMBL" id="QKUF01000007">
    <property type="protein sequence ID" value="PZW30644.1"/>
    <property type="molecule type" value="Genomic_DNA"/>
</dbReference>
<keyword evidence="1" id="KW-0175">Coiled coil</keyword>
<evidence type="ECO:0000259" key="2">
    <source>
        <dbReference type="Pfam" id="PF04961"/>
    </source>
</evidence>
<sequence length="207" mass="22061">MYLDKPLHTYLDDLASGQPTPGGGSTAALNGAMGAGLVCMVARLTLGKKAYLDVQQEIEALIQQAEALRSRFQNLIQADIEAYGHLSASFKLPKETAEEKAARSRAIQERLAEAAQVPLDVVESAATLMLYCLRIAEIGNKNVLSDVATAAALASCAGTGGSYMVKINLDSLKDATLVHQLSDRLQHALERIATGNQQVLKVIGERA</sequence>
<dbReference type="InterPro" id="IPR036178">
    <property type="entry name" value="Formintransfe-cycloase-like_sf"/>
</dbReference>
<name>A0A326ULU8_THEHA</name>
<dbReference type="OrthoDB" id="7959174at2"/>
<dbReference type="RefSeq" id="WP_111322538.1">
    <property type="nucleotide sequence ID" value="NZ_BIFX01000001.1"/>
</dbReference>
<dbReference type="Pfam" id="PF04961">
    <property type="entry name" value="FTCD_C"/>
    <property type="match status" value="1"/>
</dbReference>
<accession>A0A326ULU8</accession>
<feature type="coiled-coil region" evidence="1">
    <location>
        <begin position="51"/>
        <end position="78"/>
    </location>
</feature>
<dbReference type="AlphaFoldDB" id="A0A326ULU8"/>
<feature type="domain" description="Cyclodeaminase/cyclohydrolase" evidence="2">
    <location>
        <begin position="7"/>
        <end position="186"/>
    </location>
</feature>
<dbReference type="Gene3D" id="1.20.120.680">
    <property type="entry name" value="Formiminotetrahydrofolate cyclodeaminase monomer, up-and-down helical bundle"/>
    <property type="match status" value="1"/>
</dbReference>